<dbReference type="Proteomes" id="UP000014680">
    <property type="component" value="Unassembled WGS sequence"/>
</dbReference>
<dbReference type="PANTHER" id="PTHR45661:SF3">
    <property type="entry name" value="IG-LIKE DOMAIN-CONTAINING PROTEIN"/>
    <property type="match status" value="1"/>
</dbReference>
<evidence type="ECO:0008006" key="3">
    <source>
        <dbReference type="Google" id="ProtNLM"/>
    </source>
</evidence>
<dbReference type="RefSeq" id="XP_004258524.1">
    <property type="nucleotide sequence ID" value="XM_004258476.1"/>
</dbReference>
<gene>
    <name evidence="1" type="ORF">EIN_522300</name>
</gene>
<dbReference type="AlphaFoldDB" id="A0A0A1UFM8"/>
<dbReference type="PANTHER" id="PTHR45661">
    <property type="entry name" value="SURFACE ANTIGEN"/>
    <property type="match status" value="1"/>
</dbReference>
<dbReference type="SUPFAM" id="SSF52058">
    <property type="entry name" value="L domain-like"/>
    <property type="match status" value="1"/>
</dbReference>
<keyword evidence="2" id="KW-1185">Reference proteome</keyword>
<protein>
    <recommendedName>
        <fullName evidence="3">Leucine rich repeat containing protein BspA family protein</fullName>
    </recommendedName>
</protein>
<dbReference type="GeneID" id="14890746"/>
<dbReference type="InterPro" id="IPR026906">
    <property type="entry name" value="LRR_5"/>
</dbReference>
<dbReference type="EMBL" id="KB206450">
    <property type="protein sequence ID" value="ELP91753.1"/>
    <property type="molecule type" value="Genomic_DNA"/>
</dbReference>
<evidence type="ECO:0000313" key="2">
    <source>
        <dbReference type="Proteomes" id="UP000014680"/>
    </source>
</evidence>
<dbReference type="Pfam" id="PF13306">
    <property type="entry name" value="LRR_5"/>
    <property type="match status" value="1"/>
</dbReference>
<sequence>MTTLDSYHIMIVSKYFKTIEDYINLELVCKKCICNMEKFHFNPIPLSYKTIKYFPNIETLHLWHMYDENFGNEFLVDHQNDKCHQNIIKCNNVVVTKSFYQIVVWFHVYYPTVDQYKNLNFKFKNVIYTQNDRIKFGNTIPLCVTQIGLYCFNECQNLSSIILPSNVTSLGFGCFSCCKYLSNIVIPTSVISIDDYCFYECRSLSDITIPINVTTIGDYCFSKCNCLSYVNIPSNVISLGFECFDGCSSLSSVVIPLCYTSIDENCFPANTKIYDPNGLVNRFIVSKSQYI</sequence>
<name>A0A0A1UFM8_ENTIV</name>
<organism evidence="1 2">
    <name type="scientific">Entamoeba invadens IP1</name>
    <dbReference type="NCBI Taxonomy" id="370355"/>
    <lineage>
        <taxon>Eukaryota</taxon>
        <taxon>Amoebozoa</taxon>
        <taxon>Evosea</taxon>
        <taxon>Archamoebae</taxon>
        <taxon>Mastigamoebida</taxon>
        <taxon>Entamoebidae</taxon>
        <taxon>Entamoeba</taxon>
    </lineage>
</organism>
<dbReference type="KEGG" id="eiv:EIN_522300"/>
<reference evidence="1 2" key="1">
    <citation type="submission" date="2012-10" db="EMBL/GenBank/DDBJ databases">
        <authorList>
            <person name="Zafar N."/>
            <person name="Inman J."/>
            <person name="Hall N."/>
            <person name="Lorenzi H."/>
            <person name="Caler E."/>
        </authorList>
    </citation>
    <scope>NUCLEOTIDE SEQUENCE [LARGE SCALE GENOMIC DNA]</scope>
    <source>
        <strain evidence="1 2">IP1</strain>
    </source>
</reference>
<dbReference type="InterPro" id="IPR032675">
    <property type="entry name" value="LRR_dom_sf"/>
</dbReference>
<dbReference type="VEuPathDB" id="AmoebaDB:EIN_522300"/>
<accession>A0A0A1UFM8</accession>
<proteinExistence type="predicted"/>
<evidence type="ECO:0000313" key="1">
    <source>
        <dbReference type="EMBL" id="ELP91753.1"/>
    </source>
</evidence>
<dbReference type="Gene3D" id="3.80.10.10">
    <property type="entry name" value="Ribonuclease Inhibitor"/>
    <property type="match status" value="1"/>
</dbReference>
<dbReference type="InterPro" id="IPR053139">
    <property type="entry name" value="Surface_bspA-like"/>
</dbReference>